<keyword evidence="3" id="KW-0597">Phosphoprotein</keyword>
<dbReference type="SMART" id="SM00220">
    <property type="entry name" value="S_TKc"/>
    <property type="match status" value="1"/>
</dbReference>
<dbReference type="SUPFAM" id="SSF56112">
    <property type="entry name" value="Protein kinase-like (PK-like)"/>
    <property type="match status" value="1"/>
</dbReference>
<protein>
    <recommendedName>
        <fullName evidence="1">non-specific serine/threonine protein kinase</fullName>
        <ecNumber evidence="1">2.7.11.1</ecNumber>
    </recommendedName>
</protein>
<reference evidence="14" key="1">
    <citation type="submission" date="2020-05" db="EMBL/GenBank/DDBJ databases">
        <title>Phylogenomic resolution of chytrid fungi.</title>
        <authorList>
            <person name="Stajich J.E."/>
            <person name="Amses K."/>
            <person name="Simmons R."/>
            <person name="Seto K."/>
            <person name="Myers J."/>
            <person name="Bonds A."/>
            <person name="Quandt C.A."/>
            <person name="Barry K."/>
            <person name="Liu P."/>
            <person name="Grigoriev I."/>
            <person name="Longcore J.E."/>
            <person name="James T.Y."/>
        </authorList>
    </citation>
    <scope>NUCLEOTIDE SEQUENCE</scope>
    <source>
        <strain evidence="14">JEL0318</strain>
    </source>
</reference>
<dbReference type="PROSITE" id="PS00107">
    <property type="entry name" value="PROTEIN_KINASE_ATP"/>
    <property type="match status" value="1"/>
</dbReference>
<dbReference type="InterPro" id="IPR017441">
    <property type="entry name" value="Protein_kinase_ATP_BS"/>
</dbReference>
<dbReference type="PROSITE" id="PS50011">
    <property type="entry name" value="PROTEIN_KINASE_DOM"/>
    <property type="match status" value="1"/>
</dbReference>
<comment type="caution">
    <text evidence="14">The sequence shown here is derived from an EMBL/GenBank/DDBJ whole genome shotgun (WGS) entry which is preliminary data.</text>
</comment>
<dbReference type="GO" id="GO:0004674">
    <property type="term" value="F:protein serine/threonine kinase activity"/>
    <property type="evidence" value="ECO:0007669"/>
    <property type="project" value="UniProtKB-KW"/>
</dbReference>
<dbReference type="GO" id="GO:0005524">
    <property type="term" value="F:ATP binding"/>
    <property type="evidence" value="ECO:0007669"/>
    <property type="project" value="UniProtKB-UniRule"/>
</dbReference>
<comment type="catalytic activity">
    <reaction evidence="10">
        <text>L-seryl-[protein] + ATP = O-phospho-L-seryl-[protein] + ADP + H(+)</text>
        <dbReference type="Rhea" id="RHEA:17989"/>
        <dbReference type="Rhea" id="RHEA-COMP:9863"/>
        <dbReference type="Rhea" id="RHEA-COMP:11604"/>
        <dbReference type="ChEBI" id="CHEBI:15378"/>
        <dbReference type="ChEBI" id="CHEBI:29999"/>
        <dbReference type="ChEBI" id="CHEBI:30616"/>
        <dbReference type="ChEBI" id="CHEBI:83421"/>
        <dbReference type="ChEBI" id="CHEBI:456216"/>
        <dbReference type="EC" id="2.7.11.1"/>
    </reaction>
</comment>
<keyword evidence="6" id="KW-0418">Kinase</keyword>
<dbReference type="PANTHER" id="PTHR24356">
    <property type="entry name" value="SERINE/THREONINE-PROTEIN KINASE"/>
    <property type="match status" value="1"/>
</dbReference>
<evidence type="ECO:0000313" key="15">
    <source>
        <dbReference type="Proteomes" id="UP001212841"/>
    </source>
</evidence>
<evidence type="ECO:0000256" key="5">
    <source>
        <dbReference type="ARBA" id="ARBA00022741"/>
    </source>
</evidence>
<dbReference type="FunFam" id="3.30.200.20:FF:000192">
    <property type="entry name" value="Serine/threonine-protein kinase cot-1"/>
    <property type="match status" value="1"/>
</dbReference>
<dbReference type="AlphaFoldDB" id="A0AAD5S1S8"/>
<evidence type="ECO:0000259" key="13">
    <source>
        <dbReference type="PROSITE" id="PS50011"/>
    </source>
</evidence>
<feature type="compositionally biased region" description="Low complexity" evidence="12">
    <location>
        <begin position="109"/>
        <end position="121"/>
    </location>
</feature>
<dbReference type="EC" id="2.7.11.1" evidence="1"/>
<dbReference type="InterPro" id="IPR000719">
    <property type="entry name" value="Prot_kinase_dom"/>
</dbReference>
<dbReference type="InterPro" id="IPR011009">
    <property type="entry name" value="Kinase-like_dom_sf"/>
</dbReference>
<dbReference type="Gene3D" id="3.30.200.20">
    <property type="entry name" value="Phosphorylase Kinase, domain 1"/>
    <property type="match status" value="1"/>
</dbReference>
<evidence type="ECO:0000256" key="12">
    <source>
        <dbReference type="SAM" id="MobiDB-lite"/>
    </source>
</evidence>
<evidence type="ECO:0000256" key="11">
    <source>
        <dbReference type="PROSITE-ProRule" id="PRU10141"/>
    </source>
</evidence>
<evidence type="ECO:0000256" key="2">
    <source>
        <dbReference type="ARBA" id="ARBA00022527"/>
    </source>
</evidence>
<evidence type="ECO:0000256" key="3">
    <source>
        <dbReference type="ARBA" id="ARBA00022553"/>
    </source>
</evidence>
<organism evidence="14 15">
    <name type="scientific">Rhizophlyctis rosea</name>
    <dbReference type="NCBI Taxonomy" id="64517"/>
    <lineage>
        <taxon>Eukaryota</taxon>
        <taxon>Fungi</taxon>
        <taxon>Fungi incertae sedis</taxon>
        <taxon>Chytridiomycota</taxon>
        <taxon>Chytridiomycota incertae sedis</taxon>
        <taxon>Chytridiomycetes</taxon>
        <taxon>Rhizophlyctidales</taxon>
        <taxon>Rhizophlyctidaceae</taxon>
        <taxon>Rhizophlyctis</taxon>
    </lineage>
</organism>
<evidence type="ECO:0000256" key="6">
    <source>
        <dbReference type="ARBA" id="ARBA00022777"/>
    </source>
</evidence>
<name>A0AAD5S1S8_9FUNG</name>
<evidence type="ECO:0000256" key="4">
    <source>
        <dbReference type="ARBA" id="ARBA00022679"/>
    </source>
</evidence>
<keyword evidence="4" id="KW-0808">Transferase</keyword>
<sequence length="320" mass="36398">MTEATSKSAKRRVSKDMISFPLRVDHLAHAETPLEAESVLRELQTEYLKNLKSLSSLPETDATDSRPTSTVTTPTNEGAIRSFKTLMQPLGFRKTPQPPKQTPSQKDIQPQPDSTTPQQPSLMTVERTVAAKIFLENYFSRLNRGATRTGLNFRRAQLETDLASLSLPDHEKRALRASFLKREKETLRIAREKLNKSDFEDVKILGHGAFGVVKLVRSKSSPSDLYAMKILSKKEMLKRNQESHVRAERDLMSEASEWSEWIVRLVASFQDEDFLYFVMDFMAGGDLLGLLIREDVFSEEMARWYAAEMVLCVEEAHKLG</sequence>
<keyword evidence="7 11" id="KW-0067">ATP-binding</keyword>
<evidence type="ECO:0000256" key="1">
    <source>
        <dbReference type="ARBA" id="ARBA00012513"/>
    </source>
</evidence>
<dbReference type="Pfam" id="PF00069">
    <property type="entry name" value="Pkinase"/>
    <property type="match status" value="1"/>
</dbReference>
<feature type="domain" description="Protein kinase" evidence="13">
    <location>
        <begin position="199"/>
        <end position="320"/>
    </location>
</feature>
<keyword evidence="15" id="KW-1185">Reference proteome</keyword>
<evidence type="ECO:0000256" key="10">
    <source>
        <dbReference type="ARBA" id="ARBA00048679"/>
    </source>
</evidence>
<feature type="compositionally biased region" description="Polar residues" evidence="12">
    <location>
        <begin position="65"/>
        <end position="76"/>
    </location>
</feature>
<feature type="binding site" evidence="11">
    <location>
        <position position="229"/>
    </location>
    <ligand>
        <name>ATP</name>
        <dbReference type="ChEBI" id="CHEBI:30616"/>
    </ligand>
</feature>
<comment type="similarity">
    <text evidence="8">Belongs to the protein kinase superfamily. STE Ser/Thr protein kinase family. COT1 subfamily.</text>
</comment>
<comment type="catalytic activity">
    <reaction evidence="9">
        <text>L-threonyl-[protein] + ATP = O-phospho-L-threonyl-[protein] + ADP + H(+)</text>
        <dbReference type="Rhea" id="RHEA:46608"/>
        <dbReference type="Rhea" id="RHEA-COMP:11060"/>
        <dbReference type="Rhea" id="RHEA-COMP:11605"/>
        <dbReference type="ChEBI" id="CHEBI:15378"/>
        <dbReference type="ChEBI" id="CHEBI:30013"/>
        <dbReference type="ChEBI" id="CHEBI:30616"/>
        <dbReference type="ChEBI" id="CHEBI:61977"/>
        <dbReference type="ChEBI" id="CHEBI:456216"/>
        <dbReference type="EC" id="2.7.11.1"/>
    </reaction>
</comment>
<dbReference type="GO" id="GO:0035556">
    <property type="term" value="P:intracellular signal transduction"/>
    <property type="evidence" value="ECO:0007669"/>
    <property type="project" value="TreeGrafter"/>
</dbReference>
<proteinExistence type="inferred from homology"/>
<evidence type="ECO:0000256" key="8">
    <source>
        <dbReference type="ARBA" id="ARBA00038271"/>
    </source>
</evidence>
<accession>A0AAD5S1S8</accession>
<dbReference type="EMBL" id="JADGJD010001977">
    <property type="protein sequence ID" value="KAJ3036070.1"/>
    <property type="molecule type" value="Genomic_DNA"/>
</dbReference>
<dbReference type="Proteomes" id="UP001212841">
    <property type="component" value="Unassembled WGS sequence"/>
</dbReference>
<gene>
    <name evidence="14" type="ORF">HK097_003935</name>
</gene>
<dbReference type="InterPro" id="IPR050236">
    <property type="entry name" value="Ser_Thr_kinase_AGC"/>
</dbReference>
<evidence type="ECO:0000256" key="7">
    <source>
        <dbReference type="ARBA" id="ARBA00022840"/>
    </source>
</evidence>
<keyword evidence="2" id="KW-0723">Serine/threonine-protein kinase</keyword>
<evidence type="ECO:0000256" key="9">
    <source>
        <dbReference type="ARBA" id="ARBA00047899"/>
    </source>
</evidence>
<keyword evidence="5 11" id="KW-0547">Nucleotide-binding</keyword>
<dbReference type="PANTHER" id="PTHR24356:SF400">
    <property type="entry name" value="SERINE_THREONINE-PROTEIN KINASE CBK1"/>
    <property type="match status" value="1"/>
</dbReference>
<feature type="region of interest" description="Disordered" evidence="12">
    <location>
        <begin position="56"/>
        <end position="123"/>
    </location>
</feature>
<evidence type="ECO:0000313" key="14">
    <source>
        <dbReference type="EMBL" id="KAJ3036070.1"/>
    </source>
</evidence>